<evidence type="ECO:0000259" key="2">
    <source>
        <dbReference type="Pfam" id="PF17667"/>
    </source>
</evidence>
<gene>
    <name evidence="3" type="ORF">OH76DRAFT_1380089</name>
</gene>
<name>A0A371DDP0_9APHY</name>
<dbReference type="InterPro" id="IPR008266">
    <property type="entry name" value="Tyr_kinase_AS"/>
</dbReference>
<dbReference type="InterPro" id="IPR040976">
    <property type="entry name" value="Pkinase_fungal"/>
</dbReference>
<dbReference type="PANTHER" id="PTHR38248">
    <property type="entry name" value="FUNK1 6"/>
    <property type="match status" value="1"/>
</dbReference>
<dbReference type="PANTHER" id="PTHR38248:SF2">
    <property type="entry name" value="FUNK1 11"/>
    <property type="match status" value="1"/>
</dbReference>
<organism evidence="3 4">
    <name type="scientific">Lentinus brumalis</name>
    <dbReference type="NCBI Taxonomy" id="2498619"/>
    <lineage>
        <taxon>Eukaryota</taxon>
        <taxon>Fungi</taxon>
        <taxon>Dikarya</taxon>
        <taxon>Basidiomycota</taxon>
        <taxon>Agaricomycotina</taxon>
        <taxon>Agaricomycetes</taxon>
        <taxon>Polyporales</taxon>
        <taxon>Polyporaceae</taxon>
        <taxon>Lentinus</taxon>
    </lineage>
</organism>
<dbReference type="InterPro" id="IPR011009">
    <property type="entry name" value="Kinase-like_dom_sf"/>
</dbReference>
<protein>
    <recommendedName>
        <fullName evidence="2">Fungal-type protein kinase domain-containing protein</fullName>
    </recommendedName>
</protein>
<sequence>MAHHSVGSEKLEFSEEFFPLPKTTAHARPALNSNPFANLENAGDLSEVTVVNRFVTAVNTHDLVPGMKLLSCASGSRPDDGKIDEDSQKVDIAFYHAAEAQTDGNPSWADQVLPVQFKSRETLRDPFDDHEGGVWEADAATRTKVRGQIISYAELLFQVQQREALFVLLIIGRRCRFMRWDRSGTIVTAARDYVSEWELFCEILWRIANRSDAQLGMDPSATRLRPGDGEFDRMDLVAKPNDDDIDHRERMLSSEQLPDQQFKFIRDAFRDSLQPGWPRYRLEVPDGDEVREFLVAKPAFRAEGLAGRGTRGYVALDTTTGRFVWLKDAWRVDYPGMRQEGDILSQLNKAGIPNVPTLICHGDIRDQKTLTPVWWERRHTLHPEPAASLSRTFAVPFLSKSTKRKRRDDDTEQTPLVQPKGHSDFDPPPFREDCPLRLHTHYRLVVKEVCMPLSQFQYGRQLVGIMYDCIYAHEQAATHPDTKLLHRDVSAGNVLIYPRVVVESGSVRLQWGGLLADWEMSRNVHKDAEDRRPHQPERMGTWQYMSVALLSRNYHIVGIPDELESFFHVILYHATRYLPSNCDDFTIASYIYDYFDTYGVDGDVYVCGDKKAHTIKTGILVVNDRKILEFSSPMDELLSEVLSWFRAHYFVANYSRKVEKPQPDSEEMPSDSSSEDENPTLPFALPSLPTATSTSQPRRKAAVKDKAPTEVDTVLASYVQVHQYMKDLFWESFHDPRWTLEKKRDRIPKGRTLFREDPQLDVPAHVNKKRRIDGPQTGLAASAPALLLRPPDARNTYQVQAHSAD</sequence>
<dbReference type="PROSITE" id="PS00109">
    <property type="entry name" value="PROTEIN_KINASE_TYR"/>
    <property type="match status" value="1"/>
</dbReference>
<reference evidence="3 4" key="1">
    <citation type="journal article" date="2018" name="Biotechnol. Biofuels">
        <title>Integrative visual omics of the white-rot fungus Polyporus brumalis exposes the biotechnological potential of its oxidative enzymes for delignifying raw plant biomass.</title>
        <authorList>
            <person name="Miyauchi S."/>
            <person name="Rancon A."/>
            <person name="Drula E."/>
            <person name="Hage H."/>
            <person name="Chaduli D."/>
            <person name="Favel A."/>
            <person name="Grisel S."/>
            <person name="Henrissat B."/>
            <person name="Herpoel-Gimbert I."/>
            <person name="Ruiz-Duenas F.J."/>
            <person name="Chevret D."/>
            <person name="Hainaut M."/>
            <person name="Lin J."/>
            <person name="Wang M."/>
            <person name="Pangilinan J."/>
            <person name="Lipzen A."/>
            <person name="Lesage-Meessen L."/>
            <person name="Navarro D."/>
            <person name="Riley R."/>
            <person name="Grigoriev I.V."/>
            <person name="Zhou S."/>
            <person name="Raouche S."/>
            <person name="Rosso M.N."/>
        </authorList>
    </citation>
    <scope>NUCLEOTIDE SEQUENCE [LARGE SCALE GENOMIC DNA]</scope>
    <source>
        <strain evidence="3 4">BRFM 1820</strain>
    </source>
</reference>
<feature type="domain" description="Fungal-type protein kinase" evidence="2">
    <location>
        <begin position="142"/>
        <end position="572"/>
    </location>
</feature>
<proteinExistence type="predicted"/>
<evidence type="ECO:0000313" key="3">
    <source>
        <dbReference type="EMBL" id="RDX50665.1"/>
    </source>
</evidence>
<dbReference type="Gene3D" id="1.10.510.10">
    <property type="entry name" value="Transferase(Phosphotransferase) domain 1"/>
    <property type="match status" value="1"/>
</dbReference>
<feature type="region of interest" description="Disordered" evidence="1">
    <location>
        <begin position="401"/>
        <end position="429"/>
    </location>
</feature>
<keyword evidence="4" id="KW-1185">Reference proteome</keyword>
<dbReference type="AlphaFoldDB" id="A0A371DDP0"/>
<dbReference type="Proteomes" id="UP000256964">
    <property type="component" value="Unassembled WGS sequence"/>
</dbReference>
<dbReference type="OrthoDB" id="2755487at2759"/>
<dbReference type="EMBL" id="KZ857398">
    <property type="protein sequence ID" value="RDX50665.1"/>
    <property type="molecule type" value="Genomic_DNA"/>
</dbReference>
<accession>A0A371DDP0</accession>
<evidence type="ECO:0000256" key="1">
    <source>
        <dbReference type="SAM" id="MobiDB-lite"/>
    </source>
</evidence>
<dbReference type="SUPFAM" id="SSF56112">
    <property type="entry name" value="Protein kinase-like (PK-like)"/>
    <property type="match status" value="1"/>
</dbReference>
<feature type="region of interest" description="Disordered" evidence="1">
    <location>
        <begin position="660"/>
        <end position="707"/>
    </location>
</feature>
<evidence type="ECO:0000313" key="4">
    <source>
        <dbReference type="Proteomes" id="UP000256964"/>
    </source>
</evidence>
<dbReference type="Pfam" id="PF17667">
    <property type="entry name" value="Pkinase_fungal"/>
    <property type="match status" value="1"/>
</dbReference>
<feature type="compositionally biased region" description="Acidic residues" evidence="1">
    <location>
        <begin position="664"/>
        <end position="678"/>
    </location>
</feature>
<dbReference type="GO" id="GO:0004672">
    <property type="term" value="F:protein kinase activity"/>
    <property type="evidence" value="ECO:0007669"/>
    <property type="project" value="InterPro"/>
</dbReference>